<dbReference type="EMBL" id="LAJX01000001">
    <property type="protein sequence ID" value="KJV08141.1"/>
    <property type="molecule type" value="Genomic_DNA"/>
</dbReference>
<keyword evidence="1" id="KW-1133">Transmembrane helix</keyword>
<sequence>MLNINVTYLRILLITLSTGLFGITVDYLTHLETSIGLHSLFSVRGVREPPDSVVIVALDEASELHLNVGKDLTRWRHFHAKLIEQLTAQGVLLIVFDLQFIVANNDDKVLAAAMHAAGNVLLTECVQKLRYGVEDFFGREECSDSNQKPFAEKNCRYSSRII</sequence>
<dbReference type="Proteomes" id="UP000033684">
    <property type="component" value="Unassembled WGS sequence"/>
</dbReference>
<reference evidence="4" key="1">
    <citation type="submission" date="2015-03" db="EMBL/GenBank/DDBJ databases">
        <title>Draft genome sequence of a novel methanotroph (Sn10-6) isolated from flooded ricefield rhizosphere in India.</title>
        <authorList>
            <person name="Pandit P.S."/>
            <person name="Pore S.D."/>
            <person name="Arora P."/>
            <person name="Kapse N.G."/>
            <person name="Dhakephalkar P.K."/>
            <person name="Rahalkar M.C."/>
        </authorList>
    </citation>
    <scope>NUCLEOTIDE SEQUENCE [LARGE SCALE GENOMIC DNA]</scope>
    <source>
        <strain evidence="4">Sn10-6</strain>
    </source>
</reference>
<organism evidence="3 4">
    <name type="scientific">Methylocucumis oryzae</name>
    <dbReference type="NCBI Taxonomy" id="1632867"/>
    <lineage>
        <taxon>Bacteria</taxon>
        <taxon>Pseudomonadati</taxon>
        <taxon>Pseudomonadota</taxon>
        <taxon>Gammaproteobacteria</taxon>
        <taxon>Methylococcales</taxon>
        <taxon>Methylococcaceae</taxon>
        <taxon>Methylocucumis</taxon>
    </lineage>
</organism>
<name>A0A0F3IN45_9GAMM</name>
<reference evidence="3 4" key="2">
    <citation type="journal article" date="2016" name="Microb. Ecol.">
        <title>Genome Characteristics of a Novel Type I Methanotroph (Sn10-6) Isolated from a Flooded Indian Rice Field.</title>
        <authorList>
            <person name="Rahalkar M.C."/>
            <person name="Pandit P.S."/>
            <person name="Dhakephalkar P.K."/>
            <person name="Pore S."/>
            <person name="Arora P."/>
            <person name="Kapse N."/>
        </authorList>
    </citation>
    <scope>NUCLEOTIDE SEQUENCE [LARGE SCALE GENOMIC DNA]</scope>
    <source>
        <strain evidence="3 4">Sn10-6</strain>
    </source>
</reference>
<dbReference type="AlphaFoldDB" id="A0A0F3IN45"/>
<feature type="domain" description="CHASE2" evidence="2">
    <location>
        <begin position="38"/>
        <end position="121"/>
    </location>
</feature>
<dbReference type="Pfam" id="PF05226">
    <property type="entry name" value="CHASE2"/>
    <property type="match status" value="1"/>
</dbReference>
<evidence type="ECO:0000313" key="4">
    <source>
        <dbReference type="Proteomes" id="UP000033684"/>
    </source>
</evidence>
<dbReference type="InterPro" id="IPR007890">
    <property type="entry name" value="CHASE2"/>
</dbReference>
<comment type="caution">
    <text evidence="3">The sequence shown here is derived from an EMBL/GenBank/DDBJ whole genome shotgun (WGS) entry which is preliminary data.</text>
</comment>
<keyword evidence="1" id="KW-0472">Membrane</keyword>
<keyword evidence="4" id="KW-1185">Reference proteome</keyword>
<evidence type="ECO:0000313" key="3">
    <source>
        <dbReference type="EMBL" id="KJV08141.1"/>
    </source>
</evidence>
<protein>
    <recommendedName>
        <fullName evidence="2">CHASE2 domain-containing protein</fullName>
    </recommendedName>
</protein>
<keyword evidence="1" id="KW-0812">Transmembrane</keyword>
<proteinExistence type="predicted"/>
<feature type="transmembrane region" description="Helical" evidence="1">
    <location>
        <begin position="6"/>
        <end position="28"/>
    </location>
</feature>
<dbReference type="RefSeq" id="WP_045777655.1">
    <property type="nucleotide sequence ID" value="NZ_LAJX01000001.1"/>
</dbReference>
<gene>
    <name evidence="3" type="ORF">VZ94_00145</name>
</gene>
<evidence type="ECO:0000256" key="1">
    <source>
        <dbReference type="SAM" id="Phobius"/>
    </source>
</evidence>
<evidence type="ECO:0000259" key="2">
    <source>
        <dbReference type="Pfam" id="PF05226"/>
    </source>
</evidence>
<accession>A0A0F3IN45</accession>